<dbReference type="EMBL" id="MWPZ01000007">
    <property type="protein sequence ID" value="TIC93574.1"/>
    <property type="molecule type" value="Genomic_DNA"/>
</dbReference>
<protein>
    <submittedName>
        <fullName evidence="2">Uncharacterized protein</fullName>
    </submittedName>
</protein>
<proteinExistence type="predicted"/>
<name>A0A4T0VMH9_9PEZI</name>
<accession>A0A4T0VMH9</accession>
<gene>
    <name evidence="2" type="ORF">CH35J_009227</name>
</gene>
<dbReference type="OrthoDB" id="10332239at2759"/>
<organism evidence="2 3">
    <name type="scientific">Colletotrichum higginsianum</name>
    <dbReference type="NCBI Taxonomy" id="80884"/>
    <lineage>
        <taxon>Eukaryota</taxon>
        <taxon>Fungi</taxon>
        <taxon>Dikarya</taxon>
        <taxon>Ascomycota</taxon>
        <taxon>Pezizomycotina</taxon>
        <taxon>Sordariomycetes</taxon>
        <taxon>Hypocreomycetidae</taxon>
        <taxon>Glomerellales</taxon>
        <taxon>Glomerellaceae</taxon>
        <taxon>Colletotrichum</taxon>
        <taxon>Colletotrichum destructivum species complex</taxon>
    </lineage>
</organism>
<reference evidence="2 3" key="1">
    <citation type="journal article" date="2019" name="Genome Biol. Evol.">
        <title>Genomic Plasticity Mediated by Transposable Elements in the Plant Pathogenic Fungus Colletotrichum higginsianum.</title>
        <authorList>
            <person name="Tsushima A."/>
            <person name="Gan P."/>
            <person name="Kumakura N."/>
            <person name="Narusaka M."/>
            <person name="Takano Y."/>
            <person name="Narusaka Y."/>
            <person name="Shirasu K."/>
        </authorList>
    </citation>
    <scope>NUCLEOTIDE SEQUENCE [LARGE SCALE GENOMIC DNA]</scope>
    <source>
        <strain evidence="2 3">MAFF305635-RFP</strain>
    </source>
</reference>
<evidence type="ECO:0000313" key="3">
    <source>
        <dbReference type="Proteomes" id="UP000305883"/>
    </source>
</evidence>
<feature type="compositionally biased region" description="Basic and acidic residues" evidence="1">
    <location>
        <begin position="32"/>
        <end position="41"/>
    </location>
</feature>
<evidence type="ECO:0000313" key="2">
    <source>
        <dbReference type="EMBL" id="TIC93574.1"/>
    </source>
</evidence>
<feature type="compositionally biased region" description="Polar residues" evidence="1">
    <location>
        <begin position="1"/>
        <end position="16"/>
    </location>
</feature>
<comment type="caution">
    <text evidence="2">The sequence shown here is derived from an EMBL/GenBank/DDBJ whole genome shotgun (WGS) entry which is preliminary data.</text>
</comment>
<dbReference type="Proteomes" id="UP000305883">
    <property type="component" value="Unassembled WGS sequence"/>
</dbReference>
<feature type="compositionally biased region" description="Basic and acidic residues" evidence="1">
    <location>
        <begin position="74"/>
        <end position="83"/>
    </location>
</feature>
<dbReference type="AlphaFoldDB" id="A0A4T0VMH9"/>
<sequence>MIASTSLSSETGSALGSVTLDPDPVTVLGKIHARDLEKPEETQVLSSIAEEQEAQDVENTRSKTHEPFGSLPIRARDGQHTERQAGSGDDDANSSLLHDTAVVGTHLDDTDVQSHHLSKQKLRSIVSDVRDSQRERVQQRIEKARQDALSRFTTQASTIIHGMSQIQMTADQLVKTAIDNEYRQIKADKRGDAQSRLENALEEHSVIQEVDEMLENFNKSMLPESPTEST</sequence>
<feature type="region of interest" description="Disordered" evidence="1">
    <location>
        <begin position="1"/>
        <end position="95"/>
    </location>
</feature>
<evidence type="ECO:0000256" key="1">
    <source>
        <dbReference type="SAM" id="MobiDB-lite"/>
    </source>
</evidence>